<feature type="region of interest" description="Disordered" evidence="1">
    <location>
        <begin position="96"/>
        <end position="123"/>
    </location>
</feature>
<dbReference type="EMBL" id="JAFFRZ010000001">
    <property type="protein sequence ID" value="MDH4621436.1"/>
    <property type="molecule type" value="Genomic_DNA"/>
</dbReference>
<dbReference type="AlphaFoldDB" id="A0A0P9XUA2"/>
<comment type="caution">
    <text evidence="2">The sequence shown here is derived from an EMBL/GenBank/DDBJ whole genome shotgun (WGS) entry which is preliminary data.</text>
</comment>
<evidence type="ECO:0000256" key="1">
    <source>
        <dbReference type="SAM" id="MobiDB-lite"/>
    </source>
</evidence>
<dbReference type="Proteomes" id="UP001162155">
    <property type="component" value="Unassembled WGS sequence"/>
</dbReference>
<evidence type="ECO:0000313" key="2">
    <source>
        <dbReference type="EMBL" id="MDH4621436.1"/>
    </source>
</evidence>
<evidence type="ECO:0000313" key="3">
    <source>
        <dbReference type="Proteomes" id="UP001162155"/>
    </source>
</evidence>
<dbReference type="RefSeq" id="WP_044308922.1">
    <property type="nucleotide sequence ID" value="NZ_JAFFRY010000009.1"/>
</dbReference>
<gene>
    <name evidence="2" type="ORF">JW322_06530</name>
</gene>
<accession>A0A0P9XUA2</accession>
<proteinExistence type="predicted"/>
<organism evidence="2 3">
    <name type="scientific">Pseudomonas syringae pv. papulans</name>
    <dbReference type="NCBI Taxonomy" id="83963"/>
    <lineage>
        <taxon>Bacteria</taxon>
        <taxon>Pseudomonadati</taxon>
        <taxon>Pseudomonadota</taxon>
        <taxon>Gammaproteobacteria</taxon>
        <taxon>Pseudomonadales</taxon>
        <taxon>Pseudomonadaceae</taxon>
        <taxon>Pseudomonas</taxon>
        <taxon>Pseudomonas syringae</taxon>
    </lineage>
</organism>
<protein>
    <submittedName>
        <fullName evidence="2">Uncharacterized protein</fullName>
    </submittedName>
</protein>
<reference evidence="2" key="1">
    <citation type="submission" date="2021-02" db="EMBL/GenBank/DDBJ databases">
        <title>Genome analysis of blister spot of apple pathogen from New York area.</title>
        <authorList>
            <person name="Kandel P."/>
            <person name="Hockett K.L."/>
            <person name="Santander R."/>
            <person name="Acimovic S."/>
        </authorList>
    </citation>
    <scope>NUCLEOTIDE SEQUENCE</scope>
    <source>
        <strain evidence="2">PSP1</strain>
    </source>
</reference>
<sequence length="123" mass="12937">MSIPSLHDLIIDVEAHFPAEASRTNLSADQVTQLKRIKQASGETANTLTSGIEAIGEMMGLAEGGEMSTECAVGIGWLLKELASLTRRLQEERNAAAHKLDNMSSAARKVTSANRGASSGGAQ</sequence>
<name>A0A0P9XUA2_PSESX</name>